<feature type="compositionally biased region" description="Low complexity" evidence="6">
    <location>
        <begin position="75"/>
        <end position="84"/>
    </location>
</feature>
<dbReference type="InterPro" id="IPR001452">
    <property type="entry name" value="SH3_domain"/>
</dbReference>
<dbReference type="SMART" id="SM00593">
    <property type="entry name" value="RUN"/>
    <property type="match status" value="1"/>
</dbReference>
<evidence type="ECO:0000256" key="2">
    <source>
        <dbReference type="ARBA" id="ARBA00022443"/>
    </source>
</evidence>
<evidence type="ECO:0000313" key="10">
    <source>
        <dbReference type="Proteomes" id="UP000829720"/>
    </source>
</evidence>
<dbReference type="InterPro" id="IPR037213">
    <property type="entry name" value="Run_dom_sf"/>
</dbReference>
<feature type="region of interest" description="Disordered" evidence="6">
    <location>
        <begin position="972"/>
        <end position="991"/>
    </location>
</feature>
<feature type="region of interest" description="Disordered" evidence="6">
    <location>
        <begin position="1400"/>
        <end position="1555"/>
    </location>
</feature>
<feature type="compositionally biased region" description="Basic and acidic residues" evidence="6">
    <location>
        <begin position="500"/>
        <end position="512"/>
    </location>
</feature>
<gene>
    <name evidence="9" type="ORF">AGOR_G00050030</name>
</gene>
<evidence type="ECO:0000259" key="8">
    <source>
        <dbReference type="PROSITE" id="PS50826"/>
    </source>
</evidence>
<dbReference type="FunFam" id="1.20.58.900:FF:000006">
    <property type="entry name" value="RUN and SH3 domain containing 1"/>
    <property type="match status" value="1"/>
</dbReference>
<dbReference type="PANTHER" id="PTHR15591">
    <property type="entry name" value="RUN AND SH3 DOMAIN CONTAINING"/>
    <property type="match status" value="1"/>
</dbReference>
<feature type="compositionally biased region" description="Basic and acidic residues" evidence="6">
    <location>
        <begin position="680"/>
        <end position="693"/>
    </location>
</feature>
<dbReference type="PROSITE" id="PS50826">
    <property type="entry name" value="RUN"/>
    <property type="match status" value="1"/>
</dbReference>
<feature type="region of interest" description="Disordered" evidence="6">
    <location>
        <begin position="456"/>
        <end position="512"/>
    </location>
</feature>
<dbReference type="InterPro" id="IPR036028">
    <property type="entry name" value="SH3-like_dom_sf"/>
</dbReference>
<proteinExistence type="predicted"/>
<feature type="compositionally biased region" description="Basic and acidic residues" evidence="6">
    <location>
        <begin position="1257"/>
        <end position="1295"/>
    </location>
</feature>
<feature type="region of interest" description="Disordered" evidence="6">
    <location>
        <begin position="1255"/>
        <end position="1315"/>
    </location>
</feature>
<feature type="region of interest" description="Disordered" evidence="6">
    <location>
        <begin position="1575"/>
        <end position="1595"/>
    </location>
</feature>
<feature type="region of interest" description="Disordered" evidence="6">
    <location>
        <begin position="752"/>
        <end position="874"/>
    </location>
</feature>
<feature type="region of interest" description="Disordered" evidence="6">
    <location>
        <begin position="1330"/>
        <end position="1385"/>
    </location>
</feature>
<evidence type="ECO:0000256" key="3">
    <source>
        <dbReference type="ARBA" id="ARBA00022490"/>
    </source>
</evidence>
<sequence length="1677" mass="180803">MDSPPKLSGETLIVHHIPLVHCQVQGRQCFGGSVKHQAPFSSPPDSLGLTRTTSLPEQDVLHKEALVYSSLIQTSSSSSSSSSGAGLGGGAGGGDCGGGGRGRGSVASDDSSSFTSNASEEPPLVAPLVQKSRDRCNPQRHNPFLLNTGDEEEEEGEEGDNLNGYLEDSSFHLHGNSNANVNFTTDGGAGNSPFHLHDLGFDHEPFHLHDSLGGAWGATGVRVGATDGQERSRMGALGAQLESLGLPSLEAQCRHGSSGSTMSVDCGEQEWCDEEEDGEETDEDQHMRSTRPSQSCSCCSSMDTAPPTSRQCCCSSQSEAFSEGLQPGYGSDSSCNSSDGVLVNFSAIYNKMNNAIPANPKPLLNLNGSIDRSCTSSSEEPGGAFYLDLHTSPTEPQAVNPAVTCGCRSPQPLDANCNSYHMPCEGLSDMTSCFQSQARLVVATQNYYKLVTCDLSSQSSPSPLGTSVTSCPEEIQASPDQPTEYYLFRQDEEEEEEEESSQRERECEAKREEQKVIEGQVYVNTSPPVSNRVGDKGRLRSRSYDRNLDKSPTPRLGSLERMLSCPVRLSEGATHSPPRAPPRVTSFAEIARSKRRNGCGGVGSWGTAAALGSPSLRSSYEASTTASSAHSLEISPIPELLQLSHSHSLPPLVPFTQCYGQGSSEKPPHPQTCRNGQLRDPPRGAHQEARTKAEGGSSSSSEGRPAVVRYSKDQRPTSLPIQPFTFQHQLSKQQHNKLLRPLLTEYVNNHMQQGRAGQEGAEERPPEEHRHRRGPVTPAPGSIRPSPLGSYSPVRHRGEPNAGTCSTCTASPSPHPPRSLSCPLSAGLLPVRPSPQLQQGHAPEPVRHKQVAPPPTPPPPLLRKDPPTAAMPTHCLQHDFAPSAVLSPLGHLDTTHHCGGKEGARTTPGCCSGPRPLNVHHLSPQALKWREYRRKNPLGVERVGGGNSAPLSSSLDSRRGEGRLARRNVFDFPASSSHAHSRQNGQSTKQQQNYYSDIFPDYFSLTERPPDEFCLSPDASSESLSIDLLQKKGLVKAINTAVDLIVAHFGTSRDPGVKAKLGNSSVSPNVGHLILKYLCPAIRDILQDGLRGYVLDLIIGQRRNVPWSVVEASTQLGPSTRVLHGLYSKVSQYSELTSHSMRLNAFIFGLLNLRSLEFWFNHLYTHEDIIAAHYHPWGFLPLSQGACQPLFEELLLLLQPLSLLPFHLDLLFEPGLLQKGQEHLRRKEQLCSAGQGLEQSARSTFQLMRGWSSLGAEPKKEGVGQRRAEPRQEGLRPRKEGAEAKREGAEQRRADGFGVRPEGLGREANGSGTVAKERAWKVSEIGADMQREVGGAEGKGLQRAKGVGGESEQGQEVSETEEERGKDGENQPGDGTRPKDRQAGWWYQLMQSSQVYIDNSTEGSKFVKWEKRKKPAGEAAMVVGRGGGVDRGAGRRLSPPPPREGVVEGAESVQEGAGVTEYGGISSNSSSSSSDSSSTAKVRRSWMGSPPESVLSELKSSKEEQDPEPQGPPPAPGAQEEGPTSGLRWSRLFGAPVRPEKAEQSRLAKSQKSRLPSGWLSLDKSVLDLMAQTVGTGKRQDPLPASSQSQAPTPALHQPEAIVVARQHPPREVRALCDHSASEAGQLSFSKGDVLRVLSRAQPDWLLCALGDSTGLVPIIYVTLAEEPPQGPDPGPH</sequence>
<dbReference type="SUPFAM" id="SSF140741">
    <property type="entry name" value="RUN domain-like"/>
    <property type="match status" value="1"/>
</dbReference>
<dbReference type="SMART" id="SM00326">
    <property type="entry name" value="SH3"/>
    <property type="match status" value="1"/>
</dbReference>
<evidence type="ECO:0000256" key="5">
    <source>
        <dbReference type="PROSITE-ProRule" id="PRU00192"/>
    </source>
</evidence>
<dbReference type="Pfam" id="PF02759">
    <property type="entry name" value="RUN"/>
    <property type="match status" value="1"/>
</dbReference>
<feature type="compositionally biased region" description="Acidic residues" evidence="6">
    <location>
        <begin position="267"/>
        <end position="283"/>
    </location>
</feature>
<feature type="compositionally biased region" description="Polar residues" evidence="6">
    <location>
        <begin position="803"/>
        <end position="812"/>
    </location>
</feature>
<feature type="compositionally biased region" description="Low complexity" evidence="6">
    <location>
        <begin position="1466"/>
        <end position="1478"/>
    </location>
</feature>
<dbReference type="Gene3D" id="1.20.58.900">
    <property type="match status" value="1"/>
</dbReference>
<feature type="compositionally biased region" description="Low complexity" evidence="6">
    <location>
        <begin position="1489"/>
        <end position="1498"/>
    </location>
</feature>
<dbReference type="Gene3D" id="2.30.30.40">
    <property type="entry name" value="SH3 Domains"/>
    <property type="match status" value="1"/>
</dbReference>
<dbReference type="Pfam" id="PF14604">
    <property type="entry name" value="SH3_9"/>
    <property type="match status" value="1"/>
</dbReference>
<dbReference type="EMBL" id="JAERUA010000004">
    <property type="protein sequence ID" value="KAI1900447.1"/>
    <property type="molecule type" value="Genomic_DNA"/>
</dbReference>
<comment type="caution">
    <text evidence="9">The sequence shown here is derived from an EMBL/GenBank/DDBJ whole genome shotgun (WGS) entry which is preliminary data.</text>
</comment>
<keyword evidence="10" id="KW-1185">Reference proteome</keyword>
<dbReference type="PANTHER" id="PTHR15591:SF14">
    <property type="entry name" value="AP-4 COMPLEX ACCESSORY SUBUNIT RUSC2"/>
    <property type="match status" value="1"/>
</dbReference>
<evidence type="ECO:0000256" key="1">
    <source>
        <dbReference type="ARBA" id="ARBA00004496"/>
    </source>
</evidence>
<reference evidence="9" key="1">
    <citation type="submission" date="2021-01" db="EMBL/GenBank/DDBJ databases">
        <authorList>
            <person name="Zahm M."/>
            <person name="Roques C."/>
            <person name="Cabau C."/>
            <person name="Klopp C."/>
            <person name="Donnadieu C."/>
            <person name="Jouanno E."/>
            <person name="Lampietro C."/>
            <person name="Louis A."/>
            <person name="Herpin A."/>
            <person name="Echchiki A."/>
            <person name="Berthelot C."/>
            <person name="Parey E."/>
            <person name="Roest-Crollius H."/>
            <person name="Braasch I."/>
            <person name="Postlethwait J."/>
            <person name="Bobe J."/>
            <person name="Montfort J."/>
            <person name="Bouchez O."/>
            <person name="Begum T."/>
            <person name="Mejri S."/>
            <person name="Adams A."/>
            <person name="Chen W.-J."/>
            <person name="Guiguen Y."/>
        </authorList>
    </citation>
    <scope>NUCLEOTIDE SEQUENCE</scope>
    <source>
        <tissue evidence="9">Blood</tissue>
    </source>
</reference>
<feature type="compositionally biased region" description="Acidic residues" evidence="6">
    <location>
        <begin position="149"/>
        <end position="160"/>
    </location>
</feature>
<feature type="region of interest" description="Disordered" evidence="6">
    <location>
        <begin position="260"/>
        <end position="298"/>
    </location>
</feature>
<feature type="compositionally biased region" description="Polar residues" evidence="6">
    <location>
        <begin position="974"/>
        <end position="991"/>
    </location>
</feature>
<feature type="compositionally biased region" description="Basic and acidic residues" evidence="6">
    <location>
        <begin position="533"/>
        <end position="549"/>
    </location>
</feature>
<evidence type="ECO:0000313" key="9">
    <source>
        <dbReference type="EMBL" id="KAI1900447.1"/>
    </source>
</evidence>
<evidence type="ECO:0008006" key="11">
    <source>
        <dbReference type="Google" id="ProtNLM"/>
    </source>
</evidence>
<feature type="compositionally biased region" description="Gly residues" evidence="6">
    <location>
        <begin position="85"/>
        <end position="103"/>
    </location>
</feature>
<feature type="region of interest" description="Disordered" evidence="6">
    <location>
        <begin position="525"/>
        <end position="557"/>
    </location>
</feature>
<evidence type="ECO:0000256" key="6">
    <source>
        <dbReference type="SAM" id="MobiDB-lite"/>
    </source>
</evidence>
<dbReference type="CDD" id="cd17702">
    <property type="entry name" value="RUN_RUSC2"/>
    <property type="match status" value="1"/>
</dbReference>
<keyword evidence="3" id="KW-0963">Cytoplasm</keyword>
<evidence type="ECO:0000256" key="4">
    <source>
        <dbReference type="ARBA" id="ARBA00022553"/>
    </source>
</evidence>
<protein>
    <recommendedName>
        <fullName evidence="11">Iporin</fullName>
    </recommendedName>
</protein>
<dbReference type="PROSITE" id="PS50002">
    <property type="entry name" value="SH3"/>
    <property type="match status" value="1"/>
</dbReference>
<dbReference type="GO" id="GO:0031410">
    <property type="term" value="C:cytoplasmic vesicle"/>
    <property type="evidence" value="ECO:0007669"/>
    <property type="project" value="TreeGrafter"/>
</dbReference>
<feature type="domain" description="SH3" evidence="7">
    <location>
        <begin position="1608"/>
        <end position="1667"/>
    </location>
</feature>
<dbReference type="InterPro" id="IPR004012">
    <property type="entry name" value="Run_dom"/>
</dbReference>
<feature type="region of interest" description="Disordered" evidence="6">
    <location>
        <begin position="75"/>
        <end position="164"/>
    </location>
</feature>
<feature type="region of interest" description="Disordered" evidence="6">
    <location>
        <begin position="656"/>
        <end position="706"/>
    </location>
</feature>
<dbReference type="InterPro" id="IPR047342">
    <property type="entry name" value="RUN_RUSC2"/>
</dbReference>
<dbReference type="SUPFAM" id="SSF50044">
    <property type="entry name" value="SH3-domain"/>
    <property type="match status" value="1"/>
</dbReference>
<feature type="region of interest" description="Disordered" evidence="6">
    <location>
        <begin position="938"/>
        <end position="962"/>
    </location>
</feature>
<feature type="compositionally biased region" description="Low complexity" evidence="6">
    <location>
        <begin position="104"/>
        <end position="113"/>
    </location>
</feature>
<feature type="domain" description="RUN" evidence="8">
    <location>
        <begin position="1069"/>
        <end position="1213"/>
    </location>
</feature>
<name>A0A8T3DYI4_9TELE</name>
<keyword evidence="4" id="KW-0597">Phosphoprotein</keyword>
<evidence type="ECO:0000259" key="7">
    <source>
        <dbReference type="PROSITE" id="PS50002"/>
    </source>
</evidence>
<dbReference type="Proteomes" id="UP000829720">
    <property type="component" value="Unassembled WGS sequence"/>
</dbReference>
<keyword evidence="2 5" id="KW-0728">SH3 domain</keyword>
<dbReference type="OrthoDB" id="9884296at2759"/>
<organism evidence="9 10">
    <name type="scientific">Albula goreensis</name>
    <dbReference type="NCBI Taxonomy" id="1534307"/>
    <lineage>
        <taxon>Eukaryota</taxon>
        <taxon>Metazoa</taxon>
        <taxon>Chordata</taxon>
        <taxon>Craniata</taxon>
        <taxon>Vertebrata</taxon>
        <taxon>Euteleostomi</taxon>
        <taxon>Actinopterygii</taxon>
        <taxon>Neopterygii</taxon>
        <taxon>Teleostei</taxon>
        <taxon>Albuliformes</taxon>
        <taxon>Albulidae</taxon>
        <taxon>Albula</taxon>
    </lineage>
</organism>
<comment type="subcellular location">
    <subcellularLocation>
        <location evidence="1">Cytoplasm</location>
    </subcellularLocation>
</comment>
<accession>A0A8T3DYI4</accession>
<feature type="compositionally biased region" description="Pro residues" evidence="6">
    <location>
        <begin position="852"/>
        <end position="861"/>
    </location>
</feature>
<feature type="compositionally biased region" description="Low complexity" evidence="6">
    <location>
        <begin position="694"/>
        <end position="703"/>
    </location>
</feature>
<dbReference type="InterPro" id="IPR047343">
    <property type="entry name" value="RUSC1_2"/>
</dbReference>